<dbReference type="InterPro" id="IPR001236">
    <property type="entry name" value="Lactate/malate_DH_N"/>
</dbReference>
<dbReference type="InterPro" id="IPR015955">
    <property type="entry name" value="Lactate_DH/Glyco_Ohase_4_C"/>
</dbReference>
<dbReference type="PANTHER" id="PTHR43128:SF16">
    <property type="entry name" value="L-LACTATE DEHYDROGENASE"/>
    <property type="match status" value="1"/>
</dbReference>
<dbReference type="CDD" id="cd05293">
    <property type="entry name" value="LDH_1"/>
    <property type="match status" value="1"/>
</dbReference>
<evidence type="ECO:0000256" key="4">
    <source>
        <dbReference type="ARBA" id="ARBA00023002"/>
    </source>
</evidence>
<dbReference type="Proteomes" id="UP000887566">
    <property type="component" value="Unplaced"/>
</dbReference>
<accession>A0A914WPT6</accession>
<dbReference type="InterPro" id="IPR022383">
    <property type="entry name" value="Lactate/malate_DH_C"/>
</dbReference>
<evidence type="ECO:0000256" key="1">
    <source>
        <dbReference type="ARBA" id="ARBA00004843"/>
    </source>
</evidence>
<dbReference type="Pfam" id="PF00056">
    <property type="entry name" value="Ldh_1_N"/>
    <property type="match status" value="1"/>
</dbReference>
<dbReference type="PANTHER" id="PTHR43128">
    <property type="entry name" value="L-2-HYDROXYCARBOXYLATE DEHYDROGENASE (NAD(P)(+))"/>
    <property type="match status" value="1"/>
</dbReference>
<dbReference type="WBParaSite" id="PSAMB.scaffold4701size13808.g24971.t1">
    <property type="protein sequence ID" value="PSAMB.scaffold4701size13808.g24971.t1"/>
    <property type="gene ID" value="PSAMB.scaffold4701size13808.g24971"/>
</dbReference>
<proteinExistence type="inferred from homology"/>
<feature type="binding site" evidence="8">
    <location>
        <position position="112"/>
    </location>
    <ligand>
        <name>NAD(+)</name>
        <dbReference type="ChEBI" id="CHEBI:57540"/>
    </ligand>
</feature>
<dbReference type="GO" id="GO:0004459">
    <property type="term" value="F:L-lactate dehydrogenase (NAD+) activity"/>
    <property type="evidence" value="ECO:0007669"/>
    <property type="project" value="UniProtKB-EC"/>
</dbReference>
<feature type="binding site" evidence="8">
    <location>
        <begin position="135"/>
        <end position="137"/>
    </location>
    <ligand>
        <name>NAD(+)</name>
        <dbReference type="ChEBI" id="CHEBI:57540"/>
    </ligand>
</feature>
<keyword evidence="5 8" id="KW-0520">NAD</keyword>
<protein>
    <recommendedName>
        <fullName evidence="3 9">L-lactate dehydrogenase</fullName>
        <ecNumber evidence="3 9">1.1.1.27</ecNumber>
    </recommendedName>
</protein>
<organism evidence="12 13">
    <name type="scientific">Plectus sambesii</name>
    <dbReference type="NCBI Taxonomy" id="2011161"/>
    <lineage>
        <taxon>Eukaryota</taxon>
        <taxon>Metazoa</taxon>
        <taxon>Ecdysozoa</taxon>
        <taxon>Nematoda</taxon>
        <taxon>Chromadorea</taxon>
        <taxon>Plectida</taxon>
        <taxon>Plectina</taxon>
        <taxon>Plectoidea</taxon>
        <taxon>Plectidae</taxon>
        <taxon>Plectus</taxon>
    </lineage>
</organism>
<sequence>MSTNNSLLHQIAPVSNSQHGKITVVGVGQVGMACAFSILQQGIAREIALVDVLAEKLQGEMMDLQHGLPFTKNCIINAGTNYSITAGSQLCVITAGARQREGESRLALVQRNVEIFKGIVPQLVKYSPATVILVVSNPGCTSFAFHTPFVIIISLVDVLTFVTWKLSGLPSERVFGSGTNLDSARFRFLVSERLNIAPSSCHGWIIGEHGDSSVAVWSGVNVAGVPVISNVGSLEDEEERNKIHKQVVQSAYDIISLKGYTSWAIGLSVAAICQSVLRNTRNVFALSVNIKGLHDVTKDVYLSLPCVIGENGISHIVVQQLNSKEKDALKNSVDSVFAIQKSLML</sequence>
<evidence type="ECO:0000313" key="13">
    <source>
        <dbReference type="WBParaSite" id="PSAMB.scaffold4701size13808.g24971.t1"/>
    </source>
</evidence>
<dbReference type="EC" id="1.1.1.27" evidence="3 9"/>
<evidence type="ECO:0000313" key="12">
    <source>
        <dbReference type="Proteomes" id="UP000887566"/>
    </source>
</evidence>
<evidence type="ECO:0000256" key="5">
    <source>
        <dbReference type="ARBA" id="ARBA00023027"/>
    </source>
</evidence>
<evidence type="ECO:0000256" key="3">
    <source>
        <dbReference type="ARBA" id="ARBA00012967"/>
    </source>
</evidence>
<dbReference type="InterPro" id="IPR001557">
    <property type="entry name" value="L-lactate/malate_DH"/>
</dbReference>
<comment type="similarity">
    <text evidence="2">Belongs to the LDH/MDH superfamily. LDH family.</text>
</comment>
<name>A0A914WPT6_9BILA</name>
<reference evidence="13" key="1">
    <citation type="submission" date="2022-11" db="UniProtKB">
        <authorList>
            <consortium name="WormBaseParasite"/>
        </authorList>
    </citation>
    <scope>IDENTIFICATION</scope>
</reference>
<dbReference type="InterPro" id="IPR018177">
    <property type="entry name" value="L-lactate_DH_AS"/>
</dbReference>
<dbReference type="PRINTS" id="PR00086">
    <property type="entry name" value="LLDHDRGNASE"/>
</dbReference>
<evidence type="ECO:0000256" key="9">
    <source>
        <dbReference type="RuleBase" id="RU000496"/>
    </source>
</evidence>
<evidence type="ECO:0000256" key="2">
    <source>
        <dbReference type="ARBA" id="ARBA00006054"/>
    </source>
</evidence>
<feature type="binding site" evidence="8">
    <location>
        <begin position="26"/>
        <end position="31"/>
    </location>
    <ligand>
        <name>NAD(+)</name>
        <dbReference type="ChEBI" id="CHEBI:57540"/>
    </ligand>
</feature>
<dbReference type="NCBIfam" id="TIGR01771">
    <property type="entry name" value="L-LDH-NAD"/>
    <property type="match status" value="1"/>
</dbReference>
<keyword evidence="4 9" id="KW-0560">Oxidoreductase</keyword>
<dbReference type="InterPro" id="IPR011304">
    <property type="entry name" value="L-lactate_DH"/>
</dbReference>
<comment type="pathway">
    <text evidence="1 9">Fermentation; pyruvate fermentation to lactate; (S)-lactate from pyruvate: step 1/1.</text>
</comment>
<feature type="domain" description="Lactate/malate dehydrogenase C-terminal" evidence="11">
    <location>
        <begin position="179"/>
        <end position="334"/>
    </location>
</feature>
<feature type="domain" description="Lactate/malate dehydrogenase N-terminal" evidence="10">
    <location>
        <begin position="21"/>
        <end position="176"/>
    </location>
</feature>
<dbReference type="PIRSF" id="PIRSF000102">
    <property type="entry name" value="Lac_mal_DH"/>
    <property type="match status" value="1"/>
</dbReference>
<dbReference type="AlphaFoldDB" id="A0A914WPT6"/>
<dbReference type="InterPro" id="IPR036291">
    <property type="entry name" value="NAD(P)-bd_dom_sf"/>
</dbReference>
<dbReference type="Gene3D" id="3.40.50.720">
    <property type="entry name" value="NAD(P)-binding Rossmann-like Domain"/>
    <property type="match status" value="1"/>
</dbReference>
<dbReference type="PROSITE" id="PS00064">
    <property type="entry name" value="L_LDH"/>
    <property type="match status" value="1"/>
</dbReference>
<feature type="binding site" evidence="8">
    <location>
        <position position="51"/>
    </location>
    <ligand>
        <name>NAD(+)</name>
        <dbReference type="ChEBI" id="CHEBI:57540"/>
    </ligand>
</feature>
<evidence type="ECO:0000259" key="10">
    <source>
        <dbReference type="Pfam" id="PF00056"/>
    </source>
</evidence>
<dbReference type="SUPFAM" id="SSF56327">
    <property type="entry name" value="LDH C-terminal domain-like"/>
    <property type="match status" value="1"/>
</dbReference>
<evidence type="ECO:0000256" key="7">
    <source>
        <dbReference type="PIRSR" id="PIRSR000102-1"/>
    </source>
</evidence>
<dbReference type="GO" id="GO:0006089">
    <property type="term" value="P:lactate metabolic process"/>
    <property type="evidence" value="ECO:0007669"/>
    <property type="project" value="TreeGrafter"/>
</dbReference>
<keyword evidence="12" id="KW-1185">Reference proteome</keyword>
<evidence type="ECO:0000256" key="8">
    <source>
        <dbReference type="PIRSR" id="PIRSR000102-3"/>
    </source>
</evidence>
<dbReference type="Pfam" id="PF02866">
    <property type="entry name" value="Ldh_1_C"/>
    <property type="match status" value="1"/>
</dbReference>
<evidence type="ECO:0000256" key="6">
    <source>
        <dbReference type="ARBA" id="ARBA00049258"/>
    </source>
</evidence>
<feature type="active site" description="Proton acceptor" evidence="7">
    <location>
        <position position="209"/>
    </location>
</feature>
<dbReference type="SUPFAM" id="SSF51735">
    <property type="entry name" value="NAD(P)-binding Rossmann-fold domains"/>
    <property type="match status" value="1"/>
</dbReference>
<dbReference type="GO" id="GO:0005737">
    <property type="term" value="C:cytoplasm"/>
    <property type="evidence" value="ECO:0007669"/>
    <property type="project" value="InterPro"/>
</dbReference>
<dbReference type="Gene3D" id="3.90.110.10">
    <property type="entry name" value="Lactate dehydrogenase/glycoside hydrolase, family 4, C-terminal"/>
    <property type="match status" value="1"/>
</dbReference>
<evidence type="ECO:0000259" key="11">
    <source>
        <dbReference type="Pfam" id="PF02866"/>
    </source>
</evidence>
<comment type="catalytic activity">
    <reaction evidence="6 9">
        <text>(S)-lactate + NAD(+) = pyruvate + NADH + H(+)</text>
        <dbReference type="Rhea" id="RHEA:23444"/>
        <dbReference type="ChEBI" id="CHEBI:15361"/>
        <dbReference type="ChEBI" id="CHEBI:15378"/>
        <dbReference type="ChEBI" id="CHEBI:16651"/>
        <dbReference type="ChEBI" id="CHEBI:57540"/>
        <dbReference type="ChEBI" id="CHEBI:57945"/>
        <dbReference type="EC" id="1.1.1.27"/>
    </reaction>
</comment>